<evidence type="ECO:0000313" key="2">
    <source>
        <dbReference type="Proteomes" id="UP001199319"/>
    </source>
</evidence>
<dbReference type="EMBL" id="JAJEPW010000004">
    <property type="protein sequence ID" value="MCC2128442.1"/>
    <property type="molecule type" value="Genomic_DNA"/>
</dbReference>
<accession>A0AAE3ACN1</accession>
<gene>
    <name evidence="1" type="ORF">LKD37_02720</name>
</gene>
<comment type="caution">
    <text evidence="1">The sequence shown here is derived from an EMBL/GenBank/DDBJ whole genome shotgun (WGS) entry which is preliminary data.</text>
</comment>
<organism evidence="1 2">
    <name type="scientific">Brotocaccenecus cirricatena</name>
    <dbReference type="NCBI Taxonomy" id="3064195"/>
    <lineage>
        <taxon>Bacteria</taxon>
        <taxon>Bacillati</taxon>
        <taxon>Bacillota</taxon>
        <taxon>Clostridia</taxon>
        <taxon>Eubacteriales</taxon>
        <taxon>Oscillospiraceae</taxon>
        <taxon>Brotocaccenecus</taxon>
    </lineage>
</organism>
<protein>
    <submittedName>
        <fullName evidence="1">Uncharacterized protein</fullName>
    </submittedName>
</protein>
<name>A0AAE3ACN1_9FIRM</name>
<dbReference type="RefSeq" id="WP_302927812.1">
    <property type="nucleotide sequence ID" value="NZ_JAJEPW010000004.1"/>
</dbReference>
<reference evidence="1" key="1">
    <citation type="submission" date="2021-10" db="EMBL/GenBank/DDBJ databases">
        <title>Anaerobic single-cell dispensing facilitates the cultivation of human gut bacteria.</title>
        <authorList>
            <person name="Afrizal A."/>
        </authorList>
    </citation>
    <scope>NUCLEOTIDE SEQUENCE</scope>
    <source>
        <strain evidence="1">CLA-AA-H272</strain>
    </source>
</reference>
<dbReference type="Proteomes" id="UP001199319">
    <property type="component" value="Unassembled WGS sequence"/>
</dbReference>
<evidence type="ECO:0000313" key="1">
    <source>
        <dbReference type="EMBL" id="MCC2128442.1"/>
    </source>
</evidence>
<dbReference type="AlphaFoldDB" id="A0AAE3ACN1"/>
<sequence>MPITRPNVNLYSINNLTLDYDPGSGRYGLSLECPRADAFTLCLGKIFRWPIRRSWV</sequence>
<proteinExistence type="predicted"/>
<keyword evidence="2" id="KW-1185">Reference proteome</keyword>